<feature type="domain" description="Hermes trasposase DNA-binding" evidence="6">
    <location>
        <begin position="65"/>
        <end position="117"/>
    </location>
</feature>
<dbReference type="SUPFAM" id="SSF140996">
    <property type="entry name" value="Hermes dimerisation domain"/>
    <property type="match status" value="1"/>
</dbReference>
<dbReference type="Proteomes" id="UP000677228">
    <property type="component" value="Unassembled WGS sequence"/>
</dbReference>
<evidence type="ECO:0000313" key="11">
    <source>
        <dbReference type="Proteomes" id="UP000663829"/>
    </source>
</evidence>
<name>A0A814WGY9_9BILA</name>
<dbReference type="EMBL" id="CAJNOQ010008623">
    <property type="protein sequence ID" value="CAF1202243.1"/>
    <property type="molecule type" value="Genomic_DNA"/>
</dbReference>
<dbReference type="Proteomes" id="UP000681722">
    <property type="component" value="Unassembled WGS sequence"/>
</dbReference>
<organism evidence="7 11">
    <name type="scientific">Didymodactylos carnosus</name>
    <dbReference type="NCBI Taxonomy" id="1234261"/>
    <lineage>
        <taxon>Eukaryota</taxon>
        <taxon>Metazoa</taxon>
        <taxon>Spiralia</taxon>
        <taxon>Gnathifera</taxon>
        <taxon>Rotifera</taxon>
        <taxon>Eurotatoria</taxon>
        <taxon>Bdelloidea</taxon>
        <taxon>Philodinida</taxon>
        <taxon>Philodinidae</taxon>
        <taxon>Didymodactylos</taxon>
    </lineage>
</organism>
<dbReference type="InterPro" id="IPR018473">
    <property type="entry name" value="Hermes_transposase_DNA-db"/>
</dbReference>
<dbReference type="AlphaFoldDB" id="A0A814WGY9"/>
<dbReference type="GO" id="GO:0005634">
    <property type="term" value="C:nucleus"/>
    <property type="evidence" value="ECO:0007669"/>
    <property type="project" value="UniProtKB-SubCell"/>
</dbReference>
<keyword evidence="2" id="KW-0479">Metal-binding</keyword>
<dbReference type="OrthoDB" id="10051975at2759"/>
<evidence type="ECO:0000259" key="6">
    <source>
        <dbReference type="Pfam" id="PF10683"/>
    </source>
</evidence>
<protein>
    <recommendedName>
        <fullName evidence="6">Hermes trasposase DNA-binding domain-containing protein</fullName>
    </recommendedName>
</protein>
<sequence length="201" mass="23185">MHSKSEIEQFIKILKWKASDGTNCLKKHENCKDKRSSNGQQQILRFYKSNDNFNIKHLKLMKNRIITAAAELSALDDRPFIAIEGDGFKNLAQELMTVGRVFGKSVPVELILPHSTTVSREIDKIYERRHEQLISLCQTLTKFAVTVDFWTEEYTGVGYGGVTLHFHHNKFGLQSVVLACKAYHEPAQQSYNIRKLQMTYY</sequence>
<dbReference type="Proteomes" id="UP000682733">
    <property type="component" value="Unassembled WGS sequence"/>
</dbReference>
<dbReference type="Proteomes" id="UP000663829">
    <property type="component" value="Unassembled WGS sequence"/>
</dbReference>
<keyword evidence="4" id="KW-0862">Zinc</keyword>
<dbReference type="PANTHER" id="PTHR46481">
    <property type="entry name" value="ZINC FINGER BED DOMAIN-CONTAINING PROTEIN 4"/>
    <property type="match status" value="1"/>
</dbReference>
<evidence type="ECO:0000313" key="8">
    <source>
        <dbReference type="EMBL" id="CAF1414165.1"/>
    </source>
</evidence>
<accession>A0A814WGY9</accession>
<evidence type="ECO:0000256" key="3">
    <source>
        <dbReference type="ARBA" id="ARBA00022771"/>
    </source>
</evidence>
<evidence type="ECO:0000313" key="7">
    <source>
        <dbReference type="EMBL" id="CAF1202243.1"/>
    </source>
</evidence>
<reference evidence="7" key="1">
    <citation type="submission" date="2021-02" db="EMBL/GenBank/DDBJ databases">
        <authorList>
            <person name="Nowell W R."/>
        </authorList>
    </citation>
    <scope>NUCLEOTIDE SEQUENCE</scope>
</reference>
<proteinExistence type="predicted"/>
<keyword evidence="3" id="KW-0863">Zinc-finger</keyword>
<dbReference type="EMBL" id="CAJOBC010008624">
    <property type="protein sequence ID" value="CAF3966643.1"/>
    <property type="molecule type" value="Genomic_DNA"/>
</dbReference>
<evidence type="ECO:0000256" key="2">
    <source>
        <dbReference type="ARBA" id="ARBA00022723"/>
    </source>
</evidence>
<dbReference type="Pfam" id="PF10683">
    <property type="entry name" value="DBD_Tnp_Hermes"/>
    <property type="match status" value="1"/>
</dbReference>
<dbReference type="EMBL" id="CAJOBA010048853">
    <property type="protein sequence ID" value="CAF4217286.1"/>
    <property type="molecule type" value="Genomic_DNA"/>
</dbReference>
<evidence type="ECO:0000256" key="1">
    <source>
        <dbReference type="ARBA" id="ARBA00004123"/>
    </source>
</evidence>
<dbReference type="PANTHER" id="PTHR46481:SF10">
    <property type="entry name" value="ZINC FINGER BED DOMAIN-CONTAINING PROTEIN 39"/>
    <property type="match status" value="1"/>
</dbReference>
<dbReference type="InterPro" id="IPR052035">
    <property type="entry name" value="ZnF_BED_domain_contain"/>
</dbReference>
<gene>
    <name evidence="7" type="ORF">GPM918_LOCUS23780</name>
    <name evidence="8" type="ORF">OVA965_LOCUS33472</name>
    <name evidence="9" type="ORF">SRO942_LOCUS23779</name>
    <name evidence="10" type="ORF">TMI583_LOCUS34369</name>
</gene>
<keyword evidence="5" id="KW-0539">Nucleus</keyword>
<comment type="subcellular location">
    <subcellularLocation>
        <location evidence="1">Nucleus</location>
    </subcellularLocation>
</comment>
<dbReference type="GO" id="GO:0008270">
    <property type="term" value="F:zinc ion binding"/>
    <property type="evidence" value="ECO:0007669"/>
    <property type="project" value="UniProtKB-KW"/>
</dbReference>
<evidence type="ECO:0000313" key="10">
    <source>
        <dbReference type="EMBL" id="CAF4217286.1"/>
    </source>
</evidence>
<comment type="caution">
    <text evidence="7">The sequence shown here is derived from an EMBL/GenBank/DDBJ whole genome shotgun (WGS) entry which is preliminary data.</text>
</comment>
<evidence type="ECO:0000256" key="5">
    <source>
        <dbReference type="ARBA" id="ARBA00023242"/>
    </source>
</evidence>
<keyword evidence="11" id="KW-1185">Reference proteome</keyword>
<dbReference type="EMBL" id="CAJNOK010027095">
    <property type="protein sequence ID" value="CAF1414165.1"/>
    <property type="molecule type" value="Genomic_DNA"/>
</dbReference>
<dbReference type="Gene3D" id="1.10.10.1070">
    <property type="entry name" value="Zinc finger, BED domain-containing"/>
    <property type="match status" value="1"/>
</dbReference>
<evidence type="ECO:0000256" key="4">
    <source>
        <dbReference type="ARBA" id="ARBA00022833"/>
    </source>
</evidence>
<evidence type="ECO:0000313" key="9">
    <source>
        <dbReference type="EMBL" id="CAF3966643.1"/>
    </source>
</evidence>